<gene>
    <name evidence="2" type="ORF">cpu_08770</name>
</gene>
<protein>
    <submittedName>
        <fullName evidence="2">DUF2273 domain-containing protein</fullName>
    </submittedName>
</protein>
<evidence type="ECO:0000313" key="3">
    <source>
        <dbReference type="Proteomes" id="UP000187485"/>
    </source>
</evidence>
<accession>A0A1L8CTY8</accession>
<sequence length="70" mass="8053">MDEWQGFFMKNRGKILGIVLGGGFGFFAIAFGFFKALFLAFCLGLGYLIGKRLDEEQDFSSIWEKIFKER</sequence>
<evidence type="ECO:0000313" key="2">
    <source>
        <dbReference type="EMBL" id="GAV22367.1"/>
    </source>
</evidence>
<dbReference type="Proteomes" id="UP000187485">
    <property type="component" value="Unassembled WGS sequence"/>
</dbReference>
<reference evidence="3" key="1">
    <citation type="submission" date="2016-12" db="EMBL/GenBank/DDBJ databases">
        <title>Draft Genome Sequences od Carboxydothermus pertinax and islandicus, Hydrogenogenic Carboxydotrophic Bacteria.</title>
        <authorList>
            <person name="Fukuyama Y."/>
            <person name="Ohmae K."/>
            <person name="Yoneda Y."/>
            <person name="Yoshida T."/>
            <person name="Sako Y."/>
        </authorList>
    </citation>
    <scope>NUCLEOTIDE SEQUENCE [LARGE SCALE GENOMIC DNA]</scope>
    <source>
        <strain evidence="3">Ug1</strain>
    </source>
</reference>
<organism evidence="2 3">
    <name type="scientific">Carboxydothermus pertinax</name>
    <dbReference type="NCBI Taxonomy" id="870242"/>
    <lineage>
        <taxon>Bacteria</taxon>
        <taxon>Bacillati</taxon>
        <taxon>Bacillota</taxon>
        <taxon>Clostridia</taxon>
        <taxon>Thermoanaerobacterales</taxon>
        <taxon>Thermoanaerobacteraceae</taxon>
        <taxon>Carboxydothermus</taxon>
    </lineage>
</organism>
<name>A0A1L8CTY8_9THEO</name>
<keyword evidence="1" id="KW-1133">Transmembrane helix</keyword>
<evidence type="ECO:0000256" key="1">
    <source>
        <dbReference type="SAM" id="Phobius"/>
    </source>
</evidence>
<feature type="transmembrane region" description="Helical" evidence="1">
    <location>
        <begin position="15"/>
        <end position="48"/>
    </location>
</feature>
<dbReference type="InterPro" id="IPR018730">
    <property type="entry name" value="DUF2273"/>
</dbReference>
<keyword evidence="1" id="KW-0812">Transmembrane</keyword>
<comment type="caution">
    <text evidence="2">The sequence shown here is derived from an EMBL/GenBank/DDBJ whole genome shotgun (WGS) entry which is preliminary data.</text>
</comment>
<dbReference type="RefSeq" id="WP_075858848.1">
    <property type="nucleotide sequence ID" value="NZ_BDJK01000011.1"/>
</dbReference>
<proteinExistence type="predicted"/>
<dbReference type="EMBL" id="BDJK01000011">
    <property type="protein sequence ID" value="GAV22367.1"/>
    <property type="molecule type" value="Genomic_DNA"/>
</dbReference>
<keyword evidence="3" id="KW-1185">Reference proteome</keyword>
<dbReference type="AlphaFoldDB" id="A0A1L8CTY8"/>
<dbReference type="Pfam" id="PF10031">
    <property type="entry name" value="DUF2273"/>
    <property type="match status" value="1"/>
</dbReference>
<keyword evidence="1" id="KW-0472">Membrane</keyword>
<dbReference type="STRING" id="870242.cpu_08770"/>